<dbReference type="InterPro" id="IPR044861">
    <property type="entry name" value="IPNS-like_FE2OG_OXY"/>
</dbReference>
<evidence type="ECO:0000313" key="3">
    <source>
        <dbReference type="EMBL" id="KAG0563788.1"/>
    </source>
</evidence>
<dbReference type="PANTHER" id="PTHR47990">
    <property type="entry name" value="2-OXOGLUTARATE (2OG) AND FE(II)-DEPENDENT OXYGENASE SUPERFAMILY PROTEIN-RELATED"/>
    <property type="match status" value="1"/>
</dbReference>
<feature type="domain" description="Isopenicillin N synthase-like Fe(2+) 2OG dioxygenase" evidence="2">
    <location>
        <begin position="349"/>
        <end position="441"/>
    </location>
</feature>
<dbReference type="InterPro" id="IPR050231">
    <property type="entry name" value="Iron_ascorbate_oxido_reductase"/>
</dbReference>
<dbReference type="AlphaFoldDB" id="A0A8T0H156"/>
<dbReference type="Proteomes" id="UP000822688">
    <property type="component" value="Chromosome 8"/>
</dbReference>
<dbReference type="InterPro" id="IPR027443">
    <property type="entry name" value="IPNS-like_sf"/>
</dbReference>
<organism evidence="3 4">
    <name type="scientific">Ceratodon purpureus</name>
    <name type="common">Fire moss</name>
    <name type="synonym">Dicranum purpureum</name>
    <dbReference type="NCBI Taxonomy" id="3225"/>
    <lineage>
        <taxon>Eukaryota</taxon>
        <taxon>Viridiplantae</taxon>
        <taxon>Streptophyta</taxon>
        <taxon>Embryophyta</taxon>
        <taxon>Bryophyta</taxon>
        <taxon>Bryophytina</taxon>
        <taxon>Bryopsida</taxon>
        <taxon>Dicranidae</taxon>
        <taxon>Pseudoditrichales</taxon>
        <taxon>Ditrichaceae</taxon>
        <taxon>Ceratodon</taxon>
    </lineage>
</organism>
<proteinExistence type="predicted"/>
<dbReference type="EMBL" id="CM026429">
    <property type="protein sequence ID" value="KAG0563788.1"/>
    <property type="molecule type" value="Genomic_DNA"/>
</dbReference>
<comment type="caution">
    <text evidence="3">The sequence shown here is derived from an EMBL/GenBank/DDBJ whole genome shotgun (WGS) entry which is preliminary data.</text>
</comment>
<gene>
    <name evidence="3" type="ORF">KC19_8G059200</name>
</gene>
<dbReference type="Pfam" id="PF03171">
    <property type="entry name" value="2OG-FeII_Oxy"/>
    <property type="match status" value="1"/>
</dbReference>
<evidence type="ECO:0000256" key="1">
    <source>
        <dbReference type="SAM" id="MobiDB-lite"/>
    </source>
</evidence>
<accession>A0A8T0H156</accession>
<dbReference type="Gene3D" id="2.60.120.330">
    <property type="entry name" value="B-lactam Antibiotic, Isopenicillin N Synthase, Chain"/>
    <property type="match status" value="1"/>
</dbReference>
<protein>
    <recommendedName>
        <fullName evidence="2">Isopenicillin N synthase-like Fe(2+) 2OG dioxygenase domain-containing protein</fullName>
    </recommendedName>
</protein>
<keyword evidence="4" id="KW-1185">Reference proteome</keyword>
<evidence type="ECO:0000259" key="2">
    <source>
        <dbReference type="Pfam" id="PF03171"/>
    </source>
</evidence>
<reference evidence="3" key="1">
    <citation type="submission" date="2020-06" db="EMBL/GenBank/DDBJ databases">
        <title>WGS assembly of Ceratodon purpureus strain R40.</title>
        <authorList>
            <person name="Carey S.B."/>
            <person name="Jenkins J."/>
            <person name="Shu S."/>
            <person name="Lovell J.T."/>
            <person name="Sreedasyam A."/>
            <person name="Maumus F."/>
            <person name="Tiley G.P."/>
            <person name="Fernandez-Pozo N."/>
            <person name="Barry K."/>
            <person name="Chen C."/>
            <person name="Wang M."/>
            <person name="Lipzen A."/>
            <person name="Daum C."/>
            <person name="Saski C.A."/>
            <person name="Payton A.C."/>
            <person name="Mcbreen J.C."/>
            <person name="Conrad R.E."/>
            <person name="Kollar L.M."/>
            <person name="Olsson S."/>
            <person name="Huttunen S."/>
            <person name="Landis J.B."/>
            <person name="Wickett N.J."/>
            <person name="Johnson M.G."/>
            <person name="Rensing S.A."/>
            <person name="Grimwood J."/>
            <person name="Schmutz J."/>
            <person name="Mcdaniel S.F."/>
        </authorList>
    </citation>
    <scope>NUCLEOTIDE SEQUENCE</scope>
    <source>
        <strain evidence="3">R40</strain>
    </source>
</reference>
<name>A0A8T0H156_CERPU</name>
<feature type="region of interest" description="Disordered" evidence="1">
    <location>
        <begin position="1"/>
        <end position="26"/>
    </location>
</feature>
<evidence type="ECO:0000313" key="4">
    <source>
        <dbReference type="Proteomes" id="UP000822688"/>
    </source>
</evidence>
<dbReference type="SUPFAM" id="SSF51197">
    <property type="entry name" value="Clavaminate synthase-like"/>
    <property type="match status" value="1"/>
</dbReference>
<sequence>MGACASRGYHPALEKPKSSSKGARTSSFAKPKDLSFTYENRIVSTTVGKSTAIDDLHSFLLSEFGIDESTHVVSGVLVTVTGPLMPFFMLPYLHPNTEDNPYRIILAPIKEFAINNWGCAPDEQEQADATFEWSQVEELMRASGDSDQNLYDSPSSSLLASRIFELLRRYGYIRLHLPSSSPIPEIVQAATTSVHRYFAKPEDEKRKKFLGFNQQKFVGFSHAKGSARQFIQLRTTRRKITNTDKVVPVFDVELTQAYLALQSIAYQLFKLMCHPGLTSQTHLSPELYSSHVDAPCSSLESFNECESVPSNQFVGTNVFRIYQYLRDGLKKGSDSDSSPSPGFMGAATTVHSDMGLLTVSPHSNLPGLTVLKHSDASRWVNVEMKPGSSCVDGSDLEKNYIFVFAGETMAQLTKGYLLAPLHFVDERTPTVPRFSMPFFLRARQKAVLPAVEGFCGAMTVEHFMTKVLHQWKQVWGEKPTTDF</sequence>